<dbReference type="Gene3D" id="3.20.20.100">
    <property type="entry name" value="NADP-dependent oxidoreductase domain"/>
    <property type="match status" value="1"/>
</dbReference>
<dbReference type="EMBL" id="JAESVA010000006">
    <property type="protein sequence ID" value="MCB8882052.1"/>
    <property type="molecule type" value="Genomic_DNA"/>
</dbReference>
<dbReference type="GO" id="GO:0005829">
    <property type="term" value="C:cytosol"/>
    <property type="evidence" value="ECO:0007669"/>
    <property type="project" value="TreeGrafter"/>
</dbReference>
<protein>
    <submittedName>
        <fullName evidence="2">Aldo/keto reductase</fullName>
    </submittedName>
</protein>
<dbReference type="InterPro" id="IPR023210">
    <property type="entry name" value="NADP_OxRdtase_dom"/>
</dbReference>
<feature type="domain" description="NADP-dependent oxidoreductase" evidence="1">
    <location>
        <begin position="19"/>
        <end position="327"/>
    </location>
</feature>
<dbReference type="InterPro" id="IPR020471">
    <property type="entry name" value="AKR"/>
</dbReference>
<gene>
    <name evidence="2" type="ORF">ACELLULO517_17540</name>
</gene>
<evidence type="ECO:0000259" key="1">
    <source>
        <dbReference type="Pfam" id="PF00248"/>
    </source>
</evidence>
<dbReference type="Pfam" id="PF00248">
    <property type="entry name" value="Aldo_ket_red"/>
    <property type="match status" value="1"/>
</dbReference>
<evidence type="ECO:0000313" key="3">
    <source>
        <dbReference type="Proteomes" id="UP000721844"/>
    </source>
</evidence>
<dbReference type="PANTHER" id="PTHR42686">
    <property type="entry name" value="GH17980P-RELATED"/>
    <property type="match status" value="1"/>
</dbReference>
<dbReference type="AlphaFoldDB" id="A0A963Z3A0"/>
<comment type="caution">
    <text evidence="2">The sequence shown here is derived from an EMBL/GenBank/DDBJ whole genome shotgun (WGS) entry which is preliminary data.</text>
</comment>
<accession>A0A963Z3A0</accession>
<dbReference type="InterPro" id="IPR036812">
    <property type="entry name" value="NAD(P)_OxRdtase_dom_sf"/>
</dbReference>
<sequence>MDASTSRRFGRLPLSVTALGLGTAPLGNQFRVVTEADSQAVFDEAWNAGIRYFDTAPMYGHGLAEHRTGEALRLRNRHDYILSTKVGRMLVPARREEVISPFWVDPLPFQVSYDYSYDGVMRSVEDSLQRLALEYIDIAFIHDIDVFTHGPEQQPVVFRQAMEGAYKALHRLREEGVLKAIGVGMNEWQACQKALEEADFDCFLLAGRYTLLEQDALDSFLPLCVERNVAIVLGGCYNSGILGTGAIAGAYYNYGPAPQPIIDRVAKIESICREFSVSLKAAALQFVLAHPAIPTVLAGTRSAKHMKENIALLSQGIPAEFWDALRQSDLIRPDAPTPASAAV</sequence>
<dbReference type="GO" id="GO:0016491">
    <property type="term" value="F:oxidoreductase activity"/>
    <property type="evidence" value="ECO:0007669"/>
    <property type="project" value="InterPro"/>
</dbReference>
<dbReference type="PANTHER" id="PTHR42686:SF1">
    <property type="entry name" value="GH17980P-RELATED"/>
    <property type="match status" value="1"/>
</dbReference>
<name>A0A963Z3A0_9PROT</name>
<dbReference type="Proteomes" id="UP000721844">
    <property type="component" value="Unassembled WGS sequence"/>
</dbReference>
<reference evidence="2 3" key="1">
    <citation type="journal article" date="2021" name="Microorganisms">
        <title>Acidisoma silvae sp. nov. and Acidisomacellulosilytica sp. nov., Two Acidophilic Bacteria Isolated from Decaying Wood, Hydrolyzing Cellulose and Producing Poly-3-hydroxybutyrate.</title>
        <authorList>
            <person name="Mieszkin S."/>
            <person name="Pouder E."/>
            <person name="Uroz S."/>
            <person name="Simon-Colin C."/>
            <person name="Alain K."/>
        </authorList>
    </citation>
    <scope>NUCLEOTIDE SEQUENCE [LARGE SCALE GENOMIC DNA]</scope>
    <source>
        <strain evidence="2 3">HW T5.17</strain>
    </source>
</reference>
<dbReference type="SUPFAM" id="SSF51430">
    <property type="entry name" value="NAD(P)-linked oxidoreductase"/>
    <property type="match status" value="1"/>
</dbReference>
<evidence type="ECO:0000313" key="2">
    <source>
        <dbReference type="EMBL" id="MCB8882052.1"/>
    </source>
</evidence>
<proteinExistence type="predicted"/>
<keyword evidence="3" id="KW-1185">Reference proteome</keyword>
<dbReference type="RefSeq" id="WP_227308720.1">
    <property type="nucleotide sequence ID" value="NZ_JAESVA010000006.1"/>
</dbReference>
<organism evidence="2 3">
    <name type="scientific">Acidisoma cellulosilyticum</name>
    <dbReference type="NCBI Taxonomy" id="2802395"/>
    <lineage>
        <taxon>Bacteria</taxon>
        <taxon>Pseudomonadati</taxon>
        <taxon>Pseudomonadota</taxon>
        <taxon>Alphaproteobacteria</taxon>
        <taxon>Acetobacterales</taxon>
        <taxon>Acidocellaceae</taxon>
        <taxon>Acidisoma</taxon>
    </lineage>
</organism>